<evidence type="ECO:0008006" key="4">
    <source>
        <dbReference type="Google" id="ProtNLM"/>
    </source>
</evidence>
<name>F9U6Q4_9GAMM</name>
<organism evidence="2 3">
    <name type="scientific">Thiocapsa marina 5811</name>
    <dbReference type="NCBI Taxonomy" id="768671"/>
    <lineage>
        <taxon>Bacteria</taxon>
        <taxon>Pseudomonadati</taxon>
        <taxon>Pseudomonadota</taxon>
        <taxon>Gammaproteobacteria</taxon>
        <taxon>Chromatiales</taxon>
        <taxon>Chromatiaceae</taxon>
        <taxon>Thiocapsa</taxon>
    </lineage>
</organism>
<proteinExistence type="predicted"/>
<dbReference type="EMBL" id="AFWV01000002">
    <property type="protein sequence ID" value="EGV19930.1"/>
    <property type="molecule type" value="Genomic_DNA"/>
</dbReference>
<sequence>MRSPIRRAAVARLLAAALVLPASLVTASEPGSGVYALDCASSDETYRISIRGDGSAEVQLGETTFMELLTSYSSFGNRTPNNFLVAVLFDPEASPIAAGPDGSPRIELWSGESAYFALINGDTKRRLDYCGPLGTPGAAADMPYSTDEYDAVGYLDCQLAGSEIPRACPFGIDRGDAGSASLTIQTPFGKERTLNHATGSFTDPSGDRVSVQREGHLWRVTVGEEHYEIPNAALMGD</sequence>
<evidence type="ECO:0000313" key="3">
    <source>
        <dbReference type="Proteomes" id="UP000005459"/>
    </source>
</evidence>
<protein>
    <recommendedName>
        <fullName evidence="4">Secreted protein</fullName>
    </recommendedName>
</protein>
<keyword evidence="3" id="KW-1185">Reference proteome</keyword>
<reference evidence="2 3" key="1">
    <citation type="submission" date="2011-06" db="EMBL/GenBank/DDBJ databases">
        <title>The draft genome of Thiocapsa marina 5811.</title>
        <authorList>
            <consortium name="US DOE Joint Genome Institute (JGI-PGF)"/>
            <person name="Lucas S."/>
            <person name="Han J."/>
            <person name="Cheng J.-F."/>
            <person name="Goodwin L."/>
            <person name="Pitluck S."/>
            <person name="Peters L."/>
            <person name="Land M.L."/>
            <person name="Hauser L."/>
            <person name="Vogl K."/>
            <person name="Liu Z."/>
            <person name="Imhoff J."/>
            <person name="Thiel V."/>
            <person name="Frigaard N.-U."/>
            <person name="Bryant D."/>
            <person name="Woyke T.J."/>
        </authorList>
    </citation>
    <scope>NUCLEOTIDE SEQUENCE [LARGE SCALE GENOMIC DNA]</scope>
    <source>
        <strain evidence="2 3">5811</strain>
    </source>
</reference>
<keyword evidence="1" id="KW-0732">Signal</keyword>
<accession>F9U6Q4</accession>
<dbReference type="AlphaFoldDB" id="F9U6Q4"/>
<feature type="chain" id="PRO_5003388461" description="Secreted protein" evidence="1">
    <location>
        <begin position="28"/>
        <end position="237"/>
    </location>
</feature>
<evidence type="ECO:0000256" key="1">
    <source>
        <dbReference type="SAM" id="SignalP"/>
    </source>
</evidence>
<dbReference type="Proteomes" id="UP000005459">
    <property type="component" value="Unassembled WGS sequence"/>
</dbReference>
<gene>
    <name evidence="2" type="ORF">ThimaDRAFT_0606</name>
</gene>
<feature type="signal peptide" evidence="1">
    <location>
        <begin position="1"/>
        <end position="27"/>
    </location>
</feature>
<evidence type="ECO:0000313" key="2">
    <source>
        <dbReference type="EMBL" id="EGV19930.1"/>
    </source>
</evidence>